<evidence type="ECO:0000313" key="2">
    <source>
        <dbReference type="Proteomes" id="UP000037315"/>
    </source>
</evidence>
<evidence type="ECO:0000313" key="1">
    <source>
        <dbReference type="EMBL" id="KMV35466.1"/>
    </source>
</evidence>
<dbReference type="OrthoDB" id="9804765at2"/>
<organism evidence="1 2">
    <name type="scientific">Franconibacter pulveris</name>
    <dbReference type="NCBI Taxonomy" id="435910"/>
    <lineage>
        <taxon>Bacteria</taxon>
        <taxon>Pseudomonadati</taxon>
        <taxon>Pseudomonadota</taxon>
        <taxon>Gammaproteobacteria</taxon>
        <taxon>Enterobacterales</taxon>
        <taxon>Enterobacteriaceae</taxon>
        <taxon>Franconibacter</taxon>
    </lineage>
</organism>
<dbReference type="Gene3D" id="3.30.429.10">
    <property type="entry name" value="Macrophage Migration Inhibitory Factor"/>
    <property type="match status" value="1"/>
</dbReference>
<dbReference type="EMBL" id="LFEJ01000010">
    <property type="protein sequence ID" value="KMV35466.1"/>
    <property type="molecule type" value="Genomic_DNA"/>
</dbReference>
<accession>A0A0J8VQK5</accession>
<reference evidence="1 2" key="1">
    <citation type="submission" date="2015-06" db="EMBL/GenBank/DDBJ databases">
        <title>Genome sequencing of Cronobacter sp. strain DJ34 isolated from petroleum contaminated sludge of Duliajan Oil Fields, Assam, India.</title>
        <authorList>
            <person name="Pal S."/>
            <person name="Banerjee T.D."/>
            <person name="Roy A."/>
            <person name="Sar P."/>
            <person name="Kazy S.K."/>
        </authorList>
    </citation>
    <scope>NUCLEOTIDE SEQUENCE [LARGE SCALE GENOMIC DNA]</scope>
    <source>
        <strain evidence="1 2">DJ34</strain>
    </source>
</reference>
<keyword evidence="2" id="KW-1185">Reference proteome</keyword>
<dbReference type="Proteomes" id="UP000037315">
    <property type="component" value="Unassembled WGS sequence"/>
</dbReference>
<comment type="caution">
    <text evidence="1">The sequence shown here is derived from an EMBL/GenBank/DDBJ whole genome shotgun (WGS) entry which is preliminary data.</text>
</comment>
<gene>
    <name evidence="1" type="ORF">ACH50_06070</name>
</gene>
<dbReference type="Pfam" id="PF14552">
    <property type="entry name" value="Tautomerase_2"/>
    <property type="match status" value="1"/>
</dbReference>
<protein>
    <submittedName>
        <fullName evidence="1">Decarboxylase</fullName>
    </submittedName>
</protein>
<dbReference type="InterPro" id="IPR037479">
    <property type="entry name" value="Tauto_MSAD"/>
</dbReference>
<dbReference type="PATRIC" id="fig|1656095.3.peg.515"/>
<proteinExistence type="predicted"/>
<name>A0A0J8VQK5_9ENTR</name>
<dbReference type="STRING" id="1121863.GCA_000621185_03552"/>
<dbReference type="AlphaFoldDB" id="A0A0J8VQK5"/>
<dbReference type="InterPro" id="IPR014347">
    <property type="entry name" value="Tautomerase/MIF_sf"/>
</dbReference>
<dbReference type="PANTHER" id="PTHR38460">
    <property type="entry name" value="TAUTOMERASE YOLI-RELATED"/>
    <property type="match status" value="1"/>
</dbReference>
<sequence length="129" mass="14579">MPLTRIVLQEGRSEQALRTLSTLLHDTLVAEFAVPPDDCFQVIETLPAGRLIYDRHYLTGARSDNFILFLITAGKPRSREQKQNLYRALAARLHEVLGIHPDDVMIVIQFNTAEEWSFGGGKMFVPEAL</sequence>
<dbReference type="SUPFAM" id="SSF55331">
    <property type="entry name" value="Tautomerase/MIF"/>
    <property type="match status" value="1"/>
</dbReference>
<dbReference type="PANTHER" id="PTHR38460:SF1">
    <property type="entry name" value="TAUTOMERASE YOLI-RELATED"/>
    <property type="match status" value="1"/>
</dbReference>
<dbReference type="RefSeq" id="WP_048887585.1">
    <property type="nucleotide sequence ID" value="NZ_LFEJ01000010.1"/>
</dbReference>